<organism evidence="1 2">
    <name type="scientific">Geranomyces variabilis</name>
    <dbReference type="NCBI Taxonomy" id="109894"/>
    <lineage>
        <taxon>Eukaryota</taxon>
        <taxon>Fungi</taxon>
        <taxon>Fungi incertae sedis</taxon>
        <taxon>Chytridiomycota</taxon>
        <taxon>Chytridiomycota incertae sedis</taxon>
        <taxon>Chytridiomycetes</taxon>
        <taxon>Spizellomycetales</taxon>
        <taxon>Powellomycetaceae</taxon>
        <taxon>Geranomyces</taxon>
    </lineage>
</organism>
<accession>A0AAD5TPZ3</accession>
<dbReference type="EMBL" id="JADGJQ010000013">
    <property type="protein sequence ID" value="KAJ3181232.1"/>
    <property type="molecule type" value="Genomic_DNA"/>
</dbReference>
<protein>
    <submittedName>
        <fullName evidence="1">Uncharacterized protein</fullName>
    </submittedName>
</protein>
<comment type="caution">
    <text evidence="1">The sequence shown here is derived from an EMBL/GenBank/DDBJ whole genome shotgun (WGS) entry which is preliminary data.</text>
</comment>
<proteinExistence type="predicted"/>
<reference evidence="1" key="1">
    <citation type="submission" date="2020-05" db="EMBL/GenBank/DDBJ databases">
        <title>Phylogenomic resolution of chytrid fungi.</title>
        <authorList>
            <person name="Stajich J.E."/>
            <person name="Amses K."/>
            <person name="Simmons R."/>
            <person name="Seto K."/>
            <person name="Myers J."/>
            <person name="Bonds A."/>
            <person name="Quandt C.A."/>
            <person name="Barry K."/>
            <person name="Liu P."/>
            <person name="Grigoriev I."/>
            <person name="Longcore J.E."/>
            <person name="James T.Y."/>
        </authorList>
    </citation>
    <scope>NUCLEOTIDE SEQUENCE</scope>
    <source>
        <strain evidence="1">JEL0379</strain>
    </source>
</reference>
<gene>
    <name evidence="1" type="ORF">HDU87_001361</name>
</gene>
<dbReference type="AlphaFoldDB" id="A0AAD5TPZ3"/>
<name>A0AAD5TPZ3_9FUNG</name>
<evidence type="ECO:0000313" key="1">
    <source>
        <dbReference type="EMBL" id="KAJ3181232.1"/>
    </source>
</evidence>
<keyword evidence="2" id="KW-1185">Reference proteome</keyword>
<dbReference type="Proteomes" id="UP001212152">
    <property type="component" value="Unassembled WGS sequence"/>
</dbReference>
<sequence>MLANYYLQHTTHVISLLPYVPKELHGGEPVLNITSTGVMHAMRLREDLPRYGTHHRGQRDDSQSLRNKLKLLAGEAVYFVANGVRRDGTVVWEFSAEPLENPGARRKCGWIKDSKSNKQYAPSHLTGTKEAFSCIRLSKTGQTLYDRLTAEVYDQAGRAENAEQLEKFKNKTIQSIHQDAHEGVPPVPDRLFRTCPPDGLALEGSIKPRGSLSARDGLVSEYLGKLWNHISRNGLANSFISTSTHLPIAAWWSLLPIVEIDPRHPHLLEKKPLIWNFDEEKVRTEILPKVSGFQKQQLFCRRSREVIIDVSEIPKTAWSRVKSTWSVKNMWQSATDFCLPDLTREDPFDPHQFFRNVQVLQGSTFPVSVELRIKGKTQKFVVKRGTGKCDEDSVYGNSRFSAASCHATNEFFANCIYRHFGCPVPKAALLDVQVTLTPCSAPPTVTREYLVVFEWIDGVKWDMKLPTDLQRTRQHMPVDLLLRNFDMCGDKGQNLLVLGNDVFRIDVGGSLNFGASGLRSDKTKSGSLFSDFRKGEGARAKVAALVSAPRVKTQLDLCNVGQLVGAFPAIAQFPEWNDACGYVARTKTLILTEIDKGDANADPKKHVSDLKKKETNRIPAENFYWHILLCHKISHDEAEQKLLRATGEASSPISLEWRTSIELTSPIRIWLRLLKAIGKNEDAAMVHVWDASRSKHVLCVPKGTNKHLLKLPAKGFDAHCSTKLWKAFSGVKKADLPVCRRTDTRLTKWIAGQKFVPPTFLDFLDMAASQRGAEAKS</sequence>
<evidence type="ECO:0000313" key="2">
    <source>
        <dbReference type="Proteomes" id="UP001212152"/>
    </source>
</evidence>